<dbReference type="KEGG" id="nmo:Nmlp_1785"/>
<dbReference type="EMBL" id="HF582854">
    <property type="protein sequence ID" value="CCQ35972.1"/>
    <property type="molecule type" value="Genomic_DNA"/>
</dbReference>
<dbReference type="RefSeq" id="WP_015408802.1">
    <property type="nucleotide sequence ID" value="NC_020388.1"/>
</dbReference>
<dbReference type="Pfam" id="PF26408">
    <property type="entry name" value="DUF8106"/>
    <property type="match status" value="1"/>
</dbReference>
<evidence type="ECO:0000259" key="1">
    <source>
        <dbReference type="Pfam" id="PF26408"/>
    </source>
</evidence>
<dbReference type="STRING" id="268739.Nmlp_1785"/>
<gene>
    <name evidence="2" type="ordered locus">Nmlp_1785</name>
</gene>
<evidence type="ECO:0000313" key="2">
    <source>
        <dbReference type="EMBL" id="CCQ35972.1"/>
    </source>
</evidence>
<evidence type="ECO:0000313" key="3">
    <source>
        <dbReference type="Proteomes" id="UP000011867"/>
    </source>
</evidence>
<dbReference type="InterPro" id="IPR058419">
    <property type="entry name" value="DUF8106"/>
</dbReference>
<dbReference type="Proteomes" id="UP000011867">
    <property type="component" value="Chromosome"/>
</dbReference>
<accession>M1XPI8</accession>
<dbReference type="eggNOG" id="arCOG07555">
    <property type="taxonomic scope" value="Archaea"/>
</dbReference>
<keyword evidence="3" id="KW-1185">Reference proteome</keyword>
<proteinExistence type="predicted"/>
<dbReference type="GeneID" id="14652379"/>
<protein>
    <submittedName>
        <fullName evidence="2">Small CPxCG-related zinc finger protein</fullName>
    </submittedName>
</protein>
<reference evidence="2 3" key="1">
    <citation type="journal article" date="2013" name="Genome Announc.">
        <title>Genome of the haloarchaeon Natronomonas moolapensis, a neutrophilic member of a previously haloalkaliphilic genus.</title>
        <authorList>
            <person name="Dyall-Smith M.L."/>
            <person name="Pfeiffer F."/>
            <person name="Oberwinkler T."/>
            <person name="Klee K."/>
            <person name="Rampp M."/>
            <person name="Palm P."/>
            <person name="Gross K."/>
            <person name="Schuster S.C."/>
            <person name="Oesterhelt D."/>
        </authorList>
    </citation>
    <scope>NUCLEOTIDE SEQUENCE [LARGE SCALE GENOMIC DNA]</scope>
    <source>
        <strain evidence="3">DSM 18674 / JCM 14361 / 8.8.11</strain>
    </source>
</reference>
<dbReference type="OrthoDB" id="209680at2157"/>
<dbReference type="AlphaFoldDB" id="M1XPI8"/>
<sequence length="69" mass="7396">MNAHTETAGDPPDSKAVLFCSACDRSAPIDAASLDRHRNRTDVECPDCGAVVVSQPRFGSDSRYRTISA</sequence>
<name>M1XPI8_NATM8</name>
<organism evidence="2 3">
    <name type="scientific">Natronomonas moolapensis (strain DSM 18674 / CECT 7526 / JCM 14361 / 8.8.11)</name>
    <dbReference type="NCBI Taxonomy" id="268739"/>
    <lineage>
        <taxon>Archaea</taxon>
        <taxon>Methanobacteriati</taxon>
        <taxon>Methanobacteriota</taxon>
        <taxon>Stenosarchaea group</taxon>
        <taxon>Halobacteria</taxon>
        <taxon>Halobacteriales</taxon>
        <taxon>Natronomonadaceae</taxon>
        <taxon>Natronomonas</taxon>
    </lineage>
</organism>
<feature type="domain" description="DUF8106" evidence="1">
    <location>
        <begin position="14"/>
        <end position="54"/>
    </location>
</feature>
<dbReference type="HOGENOM" id="CLU_2766192_0_0_2"/>